<feature type="transmembrane region" description="Helical" evidence="8">
    <location>
        <begin position="41"/>
        <end position="66"/>
    </location>
</feature>
<dbReference type="PANTHER" id="PTHR24221:SF654">
    <property type="entry name" value="ATP-BINDING CASSETTE SUB-FAMILY B MEMBER 6"/>
    <property type="match status" value="1"/>
</dbReference>
<evidence type="ECO:0000256" key="3">
    <source>
        <dbReference type="ARBA" id="ARBA00022741"/>
    </source>
</evidence>
<comment type="caution">
    <text evidence="11">The sequence shown here is derived from an EMBL/GenBank/DDBJ whole genome shotgun (WGS) entry which is preliminary data.</text>
</comment>
<dbReference type="AlphaFoldDB" id="A0A9W6LHS9"/>
<gene>
    <name evidence="11" type="ORF">GALLR39Z86_34700</name>
</gene>
<accession>A0A9W6LHS9</accession>
<dbReference type="CDD" id="cd03228">
    <property type="entry name" value="ABCC_MRP_Like"/>
    <property type="match status" value="1"/>
</dbReference>
<evidence type="ECO:0000313" key="11">
    <source>
        <dbReference type="EMBL" id="GLI43620.1"/>
    </source>
</evidence>
<evidence type="ECO:0000259" key="9">
    <source>
        <dbReference type="PROSITE" id="PS50893"/>
    </source>
</evidence>
<dbReference type="GO" id="GO:0005886">
    <property type="term" value="C:plasma membrane"/>
    <property type="evidence" value="ECO:0007669"/>
    <property type="project" value="UniProtKB-SubCell"/>
</dbReference>
<keyword evidence="2 8" id="KW-0812">Transmembrane</keyword>
<reference evidence="11" key="1">
    <citation type="submission" date="2022-12" db="EMBL/GenBank/DDBJ databases">
        <title>Reference genome sequencing for broad-spectrum identification of bacterial and archaeal isolates by mass spectrometry.</title>
        <authorList>
            <person name="Sekiguchi Y."/>
            <person name="Tourlousse D.M."/>
        </authorList>
    </citation>
    <scope>NUCLEOTIDE SEQUENCE</scope>
    <source>
        <strain evidence="11">LLR39Z86</strain>
    </source>
</reference>
<feature type="region of interest" description="Disordered" evidence="7">
    <location>
        <begin position="398"/>
        <end position="470"/>
    </location>
</feature>
<keyword evidence="6 8" id="KW-0472">Membrane</keyword>
<comment type="subcellular location">
    <subcellularLocation>
        <location evidence="1">Cell membrane</location>
        <topology evidence="1">Multi-pass membrane protein</topology>
    </subcellularLocation>
</comment>
<dbReference type="GO" id="GO:0034040">
    <property type="term" value="F:ATPase-coupled lipid transmembrane transporter activity"/>
    <property type="evidence" value="ECO:0007669"/>
    <property type="project" value="TreeGrafter"/>
</dbReference>
<dbReference type="PANTHER" id="PTHR24221">
    <property type="entry name" value="ATP-BINDING CASSETTE SUB-FAMILY B"/>
    <property type="match status" value="1"/>
</dbReference>
<evidence type="ECO:0000313" key="12">
    <source>
        <dbReference type="Proteomes" id="UP001144313"/>
    </source>
</evidence>
<dbReference type="GO" id="GO:0016887">
    <property type="term" value="F:ATP hydrolysis activity"/>
    <property type="evidence" value="ECO:0007669"/>
    <property type="project" value="InterPro"/>
</dbReference>
<keyword evidence="5 8" id="KW-1133">Transmembrane helix</keyword>
<feature type="transmembrane region" description="Helical" evidence="8">
    <location>
        <begin position="6"/>
        <end position="29"/>
    </location>
</feature>
<dbReference type="GO" id="GO:0005524">
    <property type="term" value="F:ATP binding"/>
    <property type="evidence" value="ECO:0007669"/>
    <property type="project" value="UniProtKB-KW"/>
</dbReference>
<evidence type="ECO:0000256" key="4">
    <source>
        <dbReference type="ARBA" id="ARBA00022840"/>
    </source>
</evidence>
<dbReference type="Pfam" id="PF00005">
    <property type="entry name" value="ABC_tran"/>
    <property type="match status" value="1"/>
</dbReference>
<evidence type="ECO:0008006" key="13">
    <source>
        <dbReference type="Google" id="ProtNLM"/>
    </source>
</evidence>
<dbReference type="RefSeq" id="WP_270116866.1">
    <property type="nucleotide sequence ID" value="NZ_BAAAOL010000017.1"/>
</dbReference>
<feature type="region of interest" description="Disordered" evidence="7">
    <location>
        <begin position="344"/>
        <end position="374"/>
    </location>
</feature>
<dbReference type="InterPro" id="IPR017871">
    <property type="entry name" value="ABC_transporter-like_CS"/>
</dbReference>
<feature type="domain" description="ABC transporter" evidence="9">
    <location>
        <begin position="497"/>
        <end position="751"/>
    </location>
</feature>
<protein>
    <recommendedName>
        <fullName evidence="13">ATP-binding cassette subfamily C protein</fullName>
    </recommendedName>
</protein>
<feature type="region of interest" description="Disordered" evidence="7">
    <location>
        <begin position="735"/>
        <end position="756"/>
    </location>
</feature>
<evidence type="ECO:0000256" key="8">
    <source>
        <dbReference type="SAM" id="Phobius"/>
    </source>
</evidence>
<feature type="transmembrane region" description="Helical" evidence="8">
    <location>
        <begin position="78"/>
        <end position="103"/>
    </location>
</feature>
<dbReference type="Gene3D" id="1.20.1560.10">
    <property type="entry name" value="ABC transporter type 1, transmembrane domain"/>
    <property type="match status" value="1"/>
</dbReference>
<dbReference type="GO" id="GO:0140359">
    <property type="term" value="F:ABC-type transporter activity"/>
    <property type="evidence" value="ECO:0007669"/>
    <property type="project" value="InterPro"/>
</dbReference>
<dbReference type="InterPro" id="IPR003439">
    <property type="entry name" value="ABC_transporter-like_ATP-bd"/>
</dbReference>
<dbReference type="InterPro" id="IPR003593">
    <property type="entry name" value="AAA+_ATPase"/>
</dbReference>
<dbReference type="EMBL" id="BSDT01000001">
    <property type="protein sequence ID" value="GLI43620.1"/>
    <property type="molecule type" value="Genomic_DNA"/>
</dbReference>
<dbReference type="InterPro" id="IPR011527">
    <property type="entry name" value="ABC1_TM_dom"/>
</dbReference>
<dbReference type="SUPFAM" id="SSF52540">
    <property type="entry name" value="P-loop containing nucleoside triphosphate hydrolases"/>
    <property type="match status" value="1"/>
</dbReference>
<evidence type="ECO:0000256" key="7">
    <source>
        <dbReference type="SAM" id="MobiDB-lite"/>
    </source>
</evidence>
<name>A0A9W6LHS9_9ACTN</name>
<keyword evidence="4" id="KW-0067">ATP-binding</keyword>
<feature type="compositionally biased region" description="Basic and acidic residues" evidence="7">
    <location>
        <begin position="735"/>
        <end position="747"/>
    </location>
</feature>
<organism evidence="11 12">
    <name type="scientific">Glycomyces algeriensis</name>
    <dbReference type="NCBI Taxonomy" id="256037"/>
    <lineage>
        <taxon>Bacteria</taxon>
        <taxon>Bacillati</taxon>
        <taxon>Actinomycetota</taxon>
        <taxon>Actinomycetes</taxon>
        <taxon>Glycomycetales</taxon>
        <taxon>Glycomycetaceae</taxon>
        <taxon>Glycomyces</taxon>
    </lineage>
</organism>
<dbReference type="PROSITE" id="PS50893">
    <property type="entry name" value="ABC_TRANSPORTER_2"/>
    <property type="match status" value="1"/>
</dbReference>
<feature type="domain" description="ABC transmembrane type-1" evidence="10">
    <location>
        <begin position="42"/>
        <end position="307"/>
    </location>
</feature>
<keyword evidence="12" id="KW-1185">Reference proteome</keyword>
<dbReference type="InterPro" id="IPR027417">
    <property type="entry name" value="P-loop_NTPase"/>
</dbReference>
<sequence>MAYHASLLAPFTLLTPLTSLGGHVMRVLLRYAASGLRPRALLALFLWSIPETLPTALFGLMIARALDDGFLAGRPWTGAAWLGGLMAAAAIGAFGTRGLYATLGATVEPFRDRLVRHVICHALRTSVAGRPDSGAVSRLARQVEIARDSYAGVVLAVRGCLVTAVGVSVGLLALDPRLALFVLPPFLLGLFAFIATIGFAAARHWRAAEADESMAEHIGQVAAAATDLAGCGGETYGEAFTAGPIARLAAAERALAGAAALRAVCFAVGGWLPLLAVLAAAPWLADRGLTAGALTGALLYVLTGIQPALNTLVSGLGNSGLRLCVALSRILNGGNSTASASPLEAASIAGGPGDGTGTTAPRDGASPHPTAANQPVAIVATADPIGGTGTRATAIASLDATRPASNPSDETGPATDLIDLPSETPRTPPAAAAPPHSRAASEPGGAAVQPARPRGTHHPEPSDPSGTIASGALQFGHTRLRGKDEPDLSPDDQPPALAARGLTFAYGPHAAPAVDDLDLTVPAGDHLAIIGPSGIGKSTLAALLCGLLRPDAGTVVYGRTEADAFTAAELAQRRVLIPQEAYVFTGTARANLNYLDPDATDAELTTAAAAVGAANLVDRLGGLDAVLDPRRLSAGERQLIALARAYRSPAPIAVLDEATCHLDPAAEARAEAAFAARGTLVVIAHRASSAMRARRLLVLDGDSAIIGDHAHLRGTSALYRSLLAHWGADDHLDARDPLPPKATDDRVAAGQIQPAS</sequence>
<feature type="transmembrane region" description="Helical" evidence="8">
    <location>
        <begin position="178"/>
        <end position="202"/>
    </location>
</feature>
<dbReference type="InterPro" id="IPR039421">
    <property type="entry name" value="Type_1_exporter"/>
</dbReference>
<feature type="transmembrane region" description="Helical" evidence="8">
    <location>
        <begin position="150"/>
        <end position="172"/>
    </location>
</feature>
<feature type="transmembrane region" description="Helical" evidence="8">
    <location>
        <begin position="263"/>
        <end position="285"/>
    </location>
</feature>
<dbReference type="PROSITE" id="PS50929">
    <property type="entry name" value="ABC_TM1F"/>
    <property type="match status" value="1"/>
</dbReference>
<evidence type="ECO:0000256" key="6">
    <source>
        <dbReference type="ARBA" id="ARBA00023136"/>
    </source>
</evidence>
<evidence type="ECO:0000256" key="2">
    <source>
        <dbReference type="ARBA" id="ARBA00022692"/>
    </source>
</evidence>
<keyword evidence="3" id="KW-0547">Nucleotide-binding</keyword>
<dbReference type="SMART" id="SM00382">
    <property type="entry name" value="AAA"/>
    <property type="match status" value="1"/>
</dbReference>
<dbReference type="Proteomes" id="UP001144313">
    <property type="component" value="Unassembled WGS sequence"/>
</dbReference>
<dbReference type="SUPFAM" id="SSF90123">
    <property type="entry name" value="ABC transporter transmembrane region"/>
    <property type="match status" value="1"/>
</dbReference>
<evidence type="ECO:0000256" key="5">
    <source>
        <dbReference type="ARBA" id="ARBA00022989"/>
    </source>
</evidence>
<proteinExistence type="predicted"/>
<dbReference type="Gene3D" id="3.40.50.300">
    <property type="entry name" value="P-loop containing nucleotide triphosphate hydrolases"/>
    <property type="match status" value="1"/>
</dbReference>
<evidence type="ECO:0000256" key="1">
    <source>
        <dbReference type="ARBA" id="ARBA00004651"/>
    </source>
</evidence>
<dbReference type="PROSITE" id="PS00211">
    <property type="entry name" value="ABC_TRANSPORTER_1"/>
    <property type="match status" value="1"/>
</dbReference>
<feature type="compositionally biased region" description="Low complexity" evidence="7">
    <location>
        <begin position="433"/>
        <end position="443"/>
    </location>
</feature>
<evidence type="ECO:0000259" key="10">
    <source>
        <dbReference type="PROSITE" id="PS50929"/>
    </source>
</evidence>
<dbReference type="InterPro" id="IPR036640">
    <property type="entry name" value="ABC1_TM_sf"/>
</dbReference>